<reference evidence="1 2" key="1">
    <citation type="journal article" date="2017" name="Int. J. Parasitol.">
        <title>The genome of the protozoan parasite Cystoisospora suis and a reverse vaccinology approach to identify vaccine candidates.</title>
        <authorList>
            <person name="Palmieri N."/>
            <person name="Shrestha A."/>
            <person name="Ruttkowski B."/>
            <person name="Beck T."/>
            <person name="Vogl C."/>
            <person name="Tomley F."/>
            <person name="Blake D.P."/>
            <person name="Joachim A."/>
        </authorList>
    </citation>
    <scope>NUCLEOTIDE SEQUENCE [LARGE SCALE GENOMIC DNA]</scope>
    <source>
        <strain evidence="1 2">Wien I</strain>
    </source>
</reference>
<keyword evidence="2" id="KW-1185">Reference proteome</keyword>
<dbReference type="RefSeq" id="XP_067919749.1">
    <property type="nucleotide sequence ID" value="XM_068068277.1"/>
</dbReference>
<evidence type="ECO:0000313" key="2">
    <source>
        <dbReference type="Proteomes" id="UP000221165"/>
    </source>
</evidence>
<dbReference type="EMBL" id="MIGC01004474">
    <property type="protein sequence ID" value="PHJ18038.1"/>
    <property type="molecule type" value="Genomic_DNA"/>
</dbReference>
<name>A0A2C6KN46_9APIC</name>
<dbReference type="Proteomes" id="UP000221165">
    <property type="component" value="Unassembled WGS sequence"/>
</dbReference>
<gene>
    <name evidence="1" type="ORF">CSUI_008139</name>
</gene>
<organism evidence="1 2">
    <name type="scientific">Cystoisospora suis</name>
    <dbReference type="NCBI Taxonomy" id="483139"/>
    <lineage>
        <taxon>Eukaryota</taxon>
        <taxon>Sar</taxon>
        <taxon>Alveolata</taxon>
        <taxon>Apicomplexa</taxon>
        <taxon>Conoidasida</taxon>
        <taxon>Coccidia</taxon>
        <taxon>Eucoccidiorida</taxon>
        <taxon>Eimeriorina</taxon>
        <taxon>Sarcocystidae</taxon>
        <taxon>Cystoisospora</taxon>
    </lineage>
</organism>
<sequence>MFRKSASHKVILSKPPCWEPRRCRPTGLTCKRKNFVLELLRATLPSGVFSCDK</sequence>
<protein>
    <submittedName>
        <fullName evidence="1">Uncharacterized protein</fullName>
    </submittedName>
</protein>
<proteinExistence type="predicted"/>
<accession>A0A2C6KN46</accession>
<dbReference type="VEuPathDB" id="ToxoDB:CSUI_008139"/>
<dbReference type="GeneID" id="94431488"/>
<dbReference type="AlphaFoldDB" id="A0A2C6KN46"/>
<evidence type="ECO:0000313" key="1">
    <source>
        <dbReference type="EMBL" id="PHJ18038.1"/>
    </source>
</evidence>
<comment type="caution">
    <text evidence="1">The sequence shown here is derived from an EMBL/GenBank/DDBJ whole genome shotgun (WGS) entry which is preliminary data.</text>
</comment>